<proteinExistence type="inferred from homology"/>
<evidence type="ECO:0000256" key="4">
    <source>
        <dbReference type="ARBA" id="ARBA00022927"/>
    </source>
</evidence>
<comment type="similarity">
    <text evidence="6">Belongs to the SFH family.</text>
</comment>
<dbReference type="CDD" id="cd00170">
    <property type="entry name" value="SEC14"/>
    <property type="match status" value="1"/>
</dbReference>
<evidence type="ECO:0000256" key="7">
    <source>
        <dbReference type="SAM" id="MobiDB-lite"/>
    </source>
</evidence>
<dbReference type="OrthoDB" id="1434354at2759"/>
<dbReference type="SUPFAM" id="SSF46938">
    <property type="entry name" value="CRAL/TRIO N-terminal domain"/>
    <property type="match status" value="1"/>
</dbReference>
<reference evidence="9 10" key="1">
    <citation type="submission" date="2019-12" db="EMBL/GenBank/DDBJ databases">
        <authorList>
            <person name="Jiao W.-B."/>
            <person name="Schneeberger K."/>
        </authorList>
    </citation>
    <scope>NUCLEOTIDE SEQUENCE [LARGE SCALE GENOMIC DNA]</scope>
    <source>
        <strain evidence="10">cv. C24</strain>
    </source>
</reference>
<dbReference type="InterPro" id="IPR036865">
    <property type="entry name" value="CRAL-TRIO_dom_sf"/>
</dbReference>
<organism evidence="9 10">
    <name type="scientific">Arabidopsis thaliana</name>
    <name type="common">Mouse-ear cress</name>
    <dbReference type="NCBI Taxonomy" id="3702"/>
    <lineage>
        <taxon>Eukaryota</taxon>
        <taxon>Viridiplantae</taxon>
        <taxon>Streptophyta</taxon>
        <taxon>Embryophyta</taxon>
        <taxon>Tracheophyta</taxon>
        <taxon>Spermatophyta</taxon>
        <taxon>Magnoliopsida</taxon>
        <taxon>eudicotyledons</taxon>
        <taxon>Gunneridae</taxon>
        <taxon>Pentapetalae</taxon>
        <taxon>rosids</taxon>
        <taxon>malvids</taxon>
        <taxon>Brassicales</taxon>
        <taxon>Brassicaceae</taxon>
        <taxon>Camelineae</taxon>
        <taxon>Arabidopsis</taxon>
    </lineage>
</organism>
<keyword evidence="5" id="KW-0333">Golgi apparatus</keyword>
<evidence type="ECO:0000256" key="3">
    <source>
        <dbReference type="ARBA" id="ARBA00022475"/>
    </source>
</evidence>
<dbReference type="InterPro" id="IPR001251">
    <property type="entry name" value="CRAL-TRIO_dom"/>
</dbReference>
<dbReference type="PROSITE" id="PS50191">
    <property type="entry name" value="CRAL_TRIO"/>
    <property type="match status" value="1"/>
</dbReference>
<keyword evidence="3" id="KW-1003">Cell membrane</keyword>
<dbReference type="InterPro" id="IPR058888">
    <property type="entry name" value="LLG1-like"/>
</dbReference>
<evidence type="ECO:0000256" key="5">
    <source>
        <dbReference type="ARBA" id="ARBA00023034"/>
    </source>
</evidence>
<dbReference type="Gene3D" id="3.40.525.10">
    <property type="entry name" value="CRAL-TRIO lipid binding domain"/>
    <property type="match status" value="1"/>
</dbReference>
<dbReference type="SMART" id="SM00516">
    <property type="entry name" value="SEC14"/>
    <property type="match status" value="1"/>
</dbReference>
<keyword evidence="4" id="KW-0813">Transport</keyword>
<dbReference type="Gene3D" id="1.10.8.20">
    <property type="entry name" value="N-terminal domain of phosphatidylinositol transfer protein sec14p"/>
    <property type="match status" value="1"/>
</dbReference>
<dbReference type="EMBL" id="CACSHJ010000096">
    <property type="protein sequence ID" value="CAA0410152.1"/>
    <property type="molecule type" value="Genomic_DNA"/>
</dbReference>
<dbReference type="SUPFAM" id="SSF52087">
    <property type="entry name" value="CRAL/TRIO domain"/>
    <property type="match status" value="1"/>
</dbReference>
<gene>
    <name evidence="9" type="ORF">C24_LOCUS25724</name>
</gene>
<feature type="domain" description="CRAL-TRIO" evidence="8">
    <location>
        <begin position="136"/>
        <end position="311"/>
    </location>
</feature>
<dbReference type="GO" id="GO:0005886">
    <property type="term" value="C:plasma membrane"/>
    <property type="evidence" value="ECO:0007669"/>
    <property type="project" value="UniProtKB-SubCell"/>
</dbReference>
<evidence type="ECO:0000313" key="9">
    <source>
        <dbReference type="EMBL" id="CAA0410152.1"/>
    </source>
</evidence>
<dbReference type="ExpressionAtlas" id="A0A5S9YEM3">
    <property type="expression patterns" value="baseline and differential"/>
</dbReference>
<evidence type="ECO:0000256" key="1">
    <source>
        <dbReference type="ARBA" id="ARBA00004202"/>
    </source>
</evidence>
<dbReference type="Pfam" id="PF00650">
    <property type="entry name" value="CRAL_TRIO"/>
    <property type="match status" value="1"/>
</dbReference>
<dbReference type="Pfam" id="PF26578">
    <property type="entry name" value="LLG1"/>
    <property type="match status" value="1"/>
</dbReference>
<keyword evidence="3" id="KW-0472">Membrane</keyword>
<evidence type="ECO:0000313" key="10">
    <source>
        <dbReference type="Proteomes" id="UP000434276"/>
    </source>
</evidence>
<dbReference type="PANTHER" id="PTHR45657">
    <property type="entry name" value="CRAL-TRIO DOMAIN-CONTAINING PROTEIN YKL091C-RELATED"/>
    <property type="match status" value="1"/>
</dbReference>
<protein>
    <recommendedName>
        <fullName evidence="8">CRAL-TRIO domain-containing protein</fullName>
    </recommendedName>
</protein>
<dbReference type="PANTHER" id="PTHR45657:SF36">
    <property type="entry name" value="PHOSPHATIDYLINOSITOL_PHOSPHATIDYLCHOLINE TRANSFER PROTEIN SFH14"/>
    <property type="match status" value="1"/>
</dbReference>
<feature type="region of interest" description="Disordered" evidence="7">
    <location>
        <begin position="1"/>
        <end position="22"/>
    </location>
</feature>
<sequence length="742" mass="84602">MSGREQTGEKLSDSEYIEEEPRRSRIGNLKKKAFSCSTKLTHPLKMRKGKRKIDFQIPLIEDVRDEKEEKLVSKLRQQLLQKDLLPPVHDDYHMLLRFLKTMEFKIEKTVTAWEEMLKWRKEFGTDRIIQDFNFKELDEVTRHYPQGYHGVDKDGRPIYIERLGKAHPGKLMEVTTIERYLKYHVQEFERTLQEKLPACSVAAKRRVTTTTTILDVEGLGMKNFTPTAANLLATIAKVDCNYYPETLHRMFIVNAGIGFRSFLWPAAQKLLDPMTIAKIQVLEPRSLSKLLEAIDSSQLPEFLGGLCKCPNEGGCLRSNKGPWNDPEILVHHMEVNNVPQTTTAPLHETLKEEPEPEEYYSSTGSRSSMHTCIVPPLSDKASTSDGDKFITTVESIESAQSQLLDADTENTFANTSVREGGQILRFGALREKINSENIFHLVKILLVFPLKLFVLFGFLLPGYWQRQNTVVVPDSSTNNKVLECFDRLKKMEKEFTEISRKQVKIPEANEKLLAESLERIKSLELDLDKTKSVLHITLTKQLQITEQLESQDEEVVFLKSDLFVTSPVTNKEPWSSSLELFSSFFYSQFFLLSLLQVSFQMGSSNLRVWFLAETCFRPRKATCPVNFEFMNYTIITSKCKGPKYPPKECCGAFKDFACPYTDQLNDLSSDCATTMFSYINLYGKYPPGLFANQCKEGKEGLECPAGSQLPPETSAEVNAATTSSSRLWLTVSAALLVFVKLF</sequence>
<dbReference type="InterPro" id="IPR051026">
    <property type="entry name" value="PI/PC_transfer"/>
</dbReference>
<dbReference type="InterPro" id="IPR036273">
    <property type="entry name" value="CRAL/TRIO_N_dom_sf"/>
</dbReference>
<accession>A0A5S9YEM3</accession>
<dbReference type="AlphaFoldDB" id="A0A5S9YEM3"/>
<evidence type="ECO:0000259" key="8">
    <source>
        <dbReference type="PROSITE" id="PS50191"/>
    </source>
</evidence>
<keyword evidence="4" id="KW-0653">Protein transport</keyword>
<name>A0A5S9YEM3_ARATH</name>
<dbReference type="GO" id="GO:0000139">
    <property type="term" value="C:Golgi membrane"/>
    <property type="evidence" value="ECO:0007669"/>
    <property type="project" value="UniProtKB-SubCell"/>
</dbReference>
<evidence type="ECO:0000256" key="6">
    <source>
        <dbReference type="ARBA" id="ARBA00038020"/>
    </source>
</evidence>
<comment type="subcellular location">
    <subcellularLocation>
        <location evidence="1">Cell membrane</location>
        <topology evidence="1">Peripheral membrane protein</topology>
    </subcellularLocation>
    <subcellularLocation>
        <location evidence="2">Golgi apparatus membrane</location>
        <topology evidence="2">Peripheral membrane protein</topology>
    </subcellularLocation>
</comment>
<evidence type="ECO:0000256" key="2">
    <source>
        <dbReference type="ARBA" id="ARBA00004395"/>
    </source>
</evidence>
<dbReference type="GO" id="GO:0015031">
    <property type="term" value="P:protein transport"/>
    <property type="evidence" value="ECO:0007669"/>
    <property type="project" value="UniProtKB-KW"/>
</dbReference>
<dbReference type="Proteomes" id="UP000434276">
    <property type="component" value="Unassembled WGS sequence"/>
</dbReference>